<dbReference type="Pfam" id="PF12836">
    <property type="entry name" value="HHH_3"/>
    <property type="match status" value="2"/>
</dbReference>
<organism evidence="1 2">
    <name type="scientific">Phaeodactylibacter luteus</name>
    <dbReference type="NCBI Taxonomy" id="1564516"/>
    <lineage>
        <taxon>Bacteria</taxon>
        <taxon>Pseudomonadati</taxon>
        <taxon>Bacteroidota</taxon>
        <taxon>Saprospiria</taxon>
        <taxon>Saprospirales</taxon>
        <taxon>Haliscomenobacteraceae</taxon>
        <taxon>Phaeodactylibacter</taxon>
    </lineage>
</organism>
<accession>A0A5C6RIZ3</accession>
<dbReference type="Proteomes" id="UP000321580">
    <property type="component" value="Unassembled WGS sequence"/>
</dbReference>
<dbReference type="Gene3D" id="1.10.150.280">
    <property type="entry name" value="AF1531-like domain"/>
    <property type="match status" value="1"/>
</dbReference>
<evidence type="ECO:0008006" key="3">
    <source>
        <dbReference type="Google" id="ProtNLM"/>
    </source>
</evidence>
<evidence type="ECO:0000313" key="2">
    <source>
        <dbReference type="Proteomes" id="UP000321580"/>
    </source>
</evidence>
<dbReference type="RefSeq" id="WP_147168194.1">
    <property type="nucleotide sequence ID" value="NZ_VOOR01000030.1"/>
</dbReference>
<dbReference type="PANTHER" id="PTHR21180:SF32">
    <property type="entry name" value="ENDONUCLEASE_EXONUCLEASE_PHOSPHATASE FAMILY DOMAIN-CONTAINING PROTEIN 1"/>
    <property type="match status" value="1"/>
</dbReference>
<dbReference type="SUPFAM" id="SSF47781">
    <property type="entry name" value="RuvA domain 2-like"/>
    <property type="match status" value="4"/>
</dbReference>
<dbReference type="OrthoDB" id="981124at2"/>
<proteinExistence type="predicted"/>
<dbReference type="InterPro" id="IPR051675">
    <property type="entry name" value="Endo/Exo/Phosphatase_dom_1"/>
</dbReference>
<dbReference type="EMBL" id="VOOR01000030">
    <property type="protein sequence ID" value="TXB62408.1"/>
    <property type="molecule type" value="Genomic_DNA"/>
</dbReference>
<gene>
    <name evidence="1" type="ORF">FRY97_14090</name>
</gene>
<keyword evidence="2" id="KW-1185">Reference proteome</keyword>
<name>A0A5C6RIZ3_9BACT</name>
<dbReference type="GO" id="GO:0015627">
    <property type="term" value="C:type II protein secretion system complex"/>
    <property type="evidence" value="ECO:0007669"/>
    <property type="project" value="TreeGrafter"/>
</dbReference>
<dbReference type="PANTHER" id="PTHR21180">
    <property type="entry name" value="ENDONUCLEASE/EXONUCLEASE/PHOSPHATASE FAMILY DOMAIN-CONTAINING PROTEIN 1"/>
    <property type="match status" value="1"/>
</dbReference>
<dbReference type="Gene3D" id="1.10.150.320">
    <property type="entry name" value="Photosystem II 12 kDa extrinsic protein"/>
    <property type="match status" value="1"/>
</dbReference>
<evidence type="ECO:0000313" key="1">
    <source>
        <dbReference type="EMBL" id="TXB62408.1"/>
    </source>
</evidence>
<dbReference type="AlphaFoldDB" id="A0A5C6RIZ3"/>
<sequence>MKKWLTESLYFSKTERVGAGLLAGVVIVVLLAPSAFQNSSRSSAESLRQFQDEVNAFRQNLQDAEAPPQIEAEVGRPPSAKLFYFDPNTLPLDSLLLLGLPRRTAYTLINYREKVGPFGHAEELKKLYTLSEEDYLRLQPYISIHTPPARGKVPEQIAATSPEPALFPFDPNTLPEDSLNLLGLPPRAVKTLVNYRSKGGQFRSPEDLGKLYGLEAEDKERLLPWVRIAPRPSEGEGGAAKSAKAQPDAAPMGVDINKDGPEAWQALPGIGPAYARRICGFREKLGGFSSIAQIKETYGLPDSTFEQIRPLLKHSAIYRKVSINTADAAALQRHPYLGWKEANAIVAYRSQHGPFQSGEDVEKILALPLETKQKMAPYWDFEKR</sequence>
<dbReference type="InterPro" id="IPR010994">
    <property type="entry name" value="RuvA_2-like"/>
</dbReference>
<reference evidence="1 2" key="1">
    <citation type="submission" date="2019-08" db="EMBL/GenBank/DDBJ databases">
        <title>Genome of Phaeodactylibacter luteus.</title>
        <authorList>
            <person name="Bowman J.P."/>
        </authorList>
    </citation>
    <scope>NUCLEOTIDE SEQUENCE [LARGE SCALE GENOMIC DNA]</scope>
    <source>
        <strain evidence="1 2">KCTC 42180</strain>
    </source>
</reference>
<comment type="caution">
    <text evidence="1">The sequence shown here is derived from an EMBL/GenBank/DDBJ whole genome shotgun (WGS) entry which is preliminary data.</text>
</comment>
<protein>
    <recommendedName>
        <fullName evidence="3">Helix-hairpin-helix domain-containing protein</fullName>
    </recommendedName>
</protein>
<dbReference type="GO" id="GO:0015628">
    <property type="term" value="P:protein secretion by the type II secretion system"/>
    <property type="evidence" value="ECO:0007669"/>
    <property type="project" value="TreeGrafter"/>
</dbReference>